<dbReference type="InterPro" id="IPR000873">
    <property type="entry name" value="AMP-dep_synth/lig_dom"/>
</dbReference>
<accession>A0A1Y3B3A3</accession>
<evidence type="ECO:0000256" key="1">
    <source>
        <dbReference type="ARBA" id="ARBA00006432"/>
    </source>
</evidence>
<dbReference type="EMBL" id="MUJZ01042678">
    <property type="protein sequence ID" value="OTF75291.1"/>
    <property type="molecule type" value="Genomic_DNA"/>
</dbReference>
<dbReference type="Gene3D" id="3.40.50.980">
    <property type="match status" value="1"/>
</dbReference>
<comment type="catalytic activity">
    <reaction evidence="5">
        <text>octanoate + ATP + CoA = octanoyl-CoA + AMP + diphosphate</text>
        <dbReference type="Rhea" id="RHEA:33631"/>
        <dbReference type="ChEBI" id="CHEBI:25646"/>
        <dbReference type="ChEBI" id="CHEBI:30616"/>
        <dbReference type="ChEBI" id="CHEBI:33019"/>
        <dbReference type="ChEBI" id="CHEBI:57287"/>
        <dbReference type="ChEBI" id="CHEBI:57386"/>
        <dbReference type="ChEBI" id="CHEBI:456215"/>
    </reaction>
</comment>
<dbReference type="PANTHER" id="PTHR43201:SF5">
    <property type="entry name" value="MEDIUM-CHAIN ACYL-COA LIGASE ACSF2, MITOCHONDRIAL"/>
    <property type="match status" value="1"/>
</dbReference>
<comment type="catalytic activity">
    <reaction evidence="6">
        <text>a medium-chain fatty acid + ATP + CoA = a medium-chain fatty acyl-CoA + AMP + diphosphate</text>
        <dbReference type="Rhea" id="RHEA:48340"/>
        <dbReference type="ChEBI" id="CHEBI:30616"/>
        <dbReference type="ChEBI" id="CHEBI:33019"/>
        <dbReference type="ChEBI" id="CHEBI:57287"/>
        <dbReference type="ChEBI" id="CHEBI:59558"/>
        <dbReference type="ChEBI" id="CHEBI:90546"/>
        <dbReference type="ChEBI" id="CHEBI:456215"/>
        <dbReference type="EC" id="6.2.1.2"/>
    </reaction>
</comment>
<keyword evidence="2" id="KW-0436">Ligase</keyword>
<dbReference type="PANTHER" id="PTHR43201">
    <property type="entry name" value="ACYL-COA SYNTHETASE"/>
    <property type="match status" value="1"/>
</dbReference>
<evidence type="ECO:0000259" key="7">
    <source>
        <dbReference type="Pfam" id="PF00501"/>
    </source>
</evidence>
<organism evidence="8 9">
    <name type="scientific">Euroglyphus maynei</name>
    <name type="common">Mayne's house dust mite</name>
    <dbReference type="NCBI Taxonomy" id="6958"/>
    <lineage>
        <taxon>Eukaryota</taxon>
        <taxon>Metazoa</taxon>
        <taxon>Ecdysozoa</taxon>
        <taxon>Arthropoda</taxon>
        <taxon>Chelicerata</taxon>
        <taxon>Arachnida</taxon>
        <taxon>Acari</taxon>
        <taxon>Acariformes</taxon>
        <taxon>Sarcoptiformes</taxon>
        <taxon>Astigmata</taxon>
        <taxon>Psoroptidia</taxon>
        <taxon>Analgoidea</taxon>
        <taxon>Pyroglyphidae</taxon>
        <taxon>Pyroglyphinae</taxon>
        <taxon>Euroglyphus</taxon>
    </lineage>
</organism>
<dbReference type="GO" id="GO:0006631">
    <property type="term" value="P:fatty acid metabolic process"/>
    <property type="evidence" value="ECO:0007669"/>
    <property type="project" value="TreeGrafter"/>
</dbReference>
<dbReference type="Gene3D" id="2.30.38.10">
    <property type="entry name" value="Luciferase, Domain 3"/>
    <property type="match status" value="1"/>
</dbReference>
<feature type="domain" description="AMP-dependent synthetase/ligase" evidence="7">
    <location>
        <begin position="1"/>
        <end position="93"/>
    </location>
</feature>
<proteinExistence type="inferred from homology"/>
<protein>
    <recommendedName>
        <fullName evidence="4">Medium-chain acyl-CoA ligase ACSF2, mitochondrial</fullName>
    </recommendedName>
</protein>
<dbReference type="GO" id="GO:0031956">
    <property type="term" value="F:medium-chain fatty acid-CoA ligase activity"/>
    <property type="evidence" value="ECO:0007669"/>
    <property type="project" value="UniProtKB-EC"/>
</dbReference>
<evidence type="ECO:0000313" key="8">
    <source>
        <dbReference type="EMBL" id="OTF75291.1"/>
    </source>
</evidence>
<dbReference type="AlphaFoldDB" id="A0A1Y3B3A3"/>
<sequence>MTGGASMPIEVAYQFMEFAPNCKVRVAYGATETSACVTTFMKDSTVEESVETVGSPLDFVEIKLIDPKTKKIVKIGETGELHCRGHVTMLGYWCEPEKTKESIDDGHWYNTGYGLFEIAS</sequence>
<dbReference type="OrthoDB" id="10253115at2759"/>
<evidence type="ECO:0000256" key="4">
    <source>
        <dbReference type="ARBA" id="ARBA00039638"/>
    </source>
</evidence>
<dbReference type="Proteomes" id="UP000194236">
    <property type="component" value="Unassembled WGS sequence"/>
</dbReference>
<reference evidence="8 9" key="1">
    <citation type="submission" date="2017-03" db="EMBL/GenBank/DDBJ databases">
        <title>Genome Survey of Euroglyphus maynei.</title>
        <authorList>
            <person name="Arlian L.G."/>
            <person name="Morgan M.S."/>
            <person name="Rider S.D."/>
        </authorList>
    </citation>
    <scope>NUCLEOTIDE SEQUENCE [LARGE SCALE GENOMIC DNA]</scope>
    <source>
        <strain evidence="8">Arlian Lab</strain>
        <tissue evidence="8">Whole body</tissue>
    </source>
</reference>
<evidence type="ECO:0000313" key="9">
    <source>
        <dbReference type="Proteomes" id="UP000194236"/>
    </source>
</evidence>
<evidence type="ECO:0000256" key="5">
    <source>
        <dbReference type="ARBA" id="ARBA00047319"/>
    </source>
</evidence>
<comment type="similarity">
    <text evidence="1">Belongs to the ATP-dependent AMP-binding enzyme family.</text>
</comment>
<dbReference type="SUPFAM" id="SSF56801">
    <property type="entry name" value="Acetyl-CoA synthetase-like"/>
    <property type="match status" value="1"/>
</dbReference>
<dbReference type="Pfam" id="PF00501">
    <property type="entry name" value="AMP-binding"/>
    <property type="match status" value="1"/>
</dbReference>
<comment type="function">
    <text evidence="3">Acyl-CoA synthases catalyze the initial reaction in fatty acid metabolism, by forming a thioester with CoA. Has some preference toward medium-chain substrates. Plays a role in adipocyte differentiation.</text>
</comment>
<comment type="caution">
    <text evidence="8">The sequence shown here is derived from an EMBL/GenBank/DDBJ whole genome shotgun (WGS) entry which is preliminary data.</text>
</comment>
<keyword evidence="9" id="KW-1185">Reference proteome</keyword>
<evidence type="ECO:0000256" key="2">
    <source>
        <dbReference type="ARBA" id="ARBA00022598"/>
    </source>
</evidence>
<gene>
    <name evidence="8" type="ORF">BLA29_013245</name>
</gene>
<name>A0A1Y3B3A3_EURMA</name>
<evidence type="ECO:0000256" key="3">
    <source>
        <dbReference type="ARBA" id="ARBA00037247"/>
    </source>
</evidence>
<evidence type="ECO:0000256" key="6">
    <source>
        <dbReference type="ARBA" id="ARBA00048277"/>
    </source>
</evidence>